<protein>
    <submittedName>
        <fullName evidence="10">RagB/SusD family nutrient uptake outer membrane protein</fullName>
    </submittedName>
</protein>
<evidence type="ECO:0000256" key="1">
    <source>
        <dbReference type="ARBA" id="ARBA00004442"/>
    </source>
</evidence>
<sequence length="540" mass="60398">MKRNINILLLVLSVMLTVGCADDFLDRTPTDAISAEAALSSPDNMMLVLNGLHRQMYAQSPLPDASWSRTGQSHFMPSLDAMGGIVIHTSPGNGWMRSDLQWQTHIRSDYSTPRNLWYQRYHFIASANSIINKVEEAGMVKDELMNNILGQAHAYRAWAYHQLVTTYAKGYLVSADPSTQPGVPLLFKTEAPYTSEPRASVQAIYDQIELDIDQAITYLKDASSPNNKSHISLNAAYGIKARIALSSGNWADAAESAELARQGYPLMDEAAYTSGFNTYDLSEVIWGGRVIDSETNYYAAYFYYLGTNFNGSQNRGNPKMINNAIYNALPATDYRTKLWLPLAPNTNASASNEQGGSSTTDPNYDNDDDFWAAWSNVVSTYKMTTGHHTHPYMSVKFLGKNGGTIDPDDVPYMRSSEMILIEAEAYAMQNMIPEAQTALALLGDERDSAFDEAQFDDQAKLMDQIKFQRHVELWGEGFGFHDKIRWDEALDQTGSGAASVLYQDGFKQPKASENPKWVWRIPQEEIDSNPNLTEDDQNKY</sequence>
<evidence type="ECO:0000256" key="6">
    <source>
        <dbReference type="SAM" id="MobiDB-lite"/>
    </source>
</evidence>
<dbReference type="Pfam" id="PF14322">
    <property type="entry name" value="SusD-like_3"/>
    <property type="match status" value="1"/>
</dbReference>
<keyword evidence="4" id="KW-0472">Membrane</keyword>
<evidence type="ECO:0000256" key="5">
    <source>
        <dbReference type="ARBA" id="ARBA00023237"/>
    </source>
</evidence>
<feature type="domain" description="SusD-like N-terminal" evidence="9">
    <location>
        <begin position="98"/>
        <end position="245"/>
    </location>
</feature>
<dbReference type="Pfam" id="PF07980">
    <property type="entry name" value="SusD_RagB"/>
    <property type="match status" value="1"/>
</dbReference>
<keyword evidence="5" id="KW-0998">Cell outer membrane</keyword>
<dbReference type="PROSITE" id="PS51257">
    <property type="entry name" value="PROKAR_LIPOPROTEIN"/>
    <property type="match status" value="1"/>
</dbReference>
<comment type="caution">
    <text evidence="10">The sequence shown here is derived from an EMBL/GenBank/DDBJ whole genome shotgun (WGS) entry which is preliminary data.</text>
</comment>
<keyword evidence="3 7" id="KW-0732">Signal</keyword>
<feature type="region of interest" description="Disordered" evidence="6">
    <location>
        <begin position="520"/>
        <end position="540"/>
    </location>
</feature>
<evidence type="ECO:0000313" key="10">
    <source>
        <dbReference type="EMBL" id="MBK3517382.1"/>
    </source>
</evidence>
<reference evidence="10 11" key="1">
    <citation type="submission" date="2021-01" db="EMBL/GenBank/DDBJ databases">
        <title>Carboxyliciviraga sp.nov., isolated from coastal sediments.</title>
        <authorList>
            <person name="Lu D."/>
            <person name="Zhang T."/>
        </authorList>
    </citation>
    <scope>NUCLEOTIDE SEQUENCE [LARGE SCALE GENOMIC DNA]</scope>
    <source>
        <strain evidence="10 11">N1Y132</strain>
    </source>
</reference>
<evidence type="ECO:0000256" key="4">
    <source>
        <dbReference type="ARBA" id="ARBA00023136"/>
    </source>
</evidence>
<dbReference type="InterPro" id="IPR033985">
    <property type="entry name" value="SusD-like_N"/>
</dbReference>
<organism evidence="10 11">
    <name type="scientific">Carboxylicivirga marina</name>
    <dbReference type="NCBI Taxonomy" id="2800988"/>
    <lineage>
        <taxon>Bacteria</taxon>
        <taxon>Pseudomonadati</taxon>
        <taxon>Bacteroidota</taxon>
        <taxon>Bacteroidia</taxon>
        <taxon>Marinilabiliales</taxon>
        <taxon>Marinilabiliaceae</taxon>
        <taxon>Carboxylicivirga</taxon>
    </lineage>
</organism>
<dbReference type="EMBL" id="JAENRR010000015">
    <property type="protein sequence ID" value="MBK3517382.1"/>
    <property type="molecule type" value="Genomic_DNA"/>
</dbReference>
<gene>
    <name evidence="10" type="ORF">JIV24_08555</name>
</gene>
<dbReference type="InterPro" id="IPR012944">
    <property type="entry name" value="SusD_RagB_dom"/>
</dbReference>
<dbReference type="Gene3D" id="1.25.40.390">
    <property type="match status" value="1"/>
</dbReference>
<evidence type="ECO:0000256" key="7">
    <source>
        <dbReference type="SAM" id="SignalP"/>
    </source>
</evidence>
<evidence type="ECO:0000256" key="3">
    <source>
        <dbReference type="ARBA" id="ARBA00022729"/>
    </source>
</evidence>
<dbReference type="RefSeq" id="WP_200464611.1">
    <property type="nucleotide sequence ID" value="NZ_JAENRR010000015.1"/>
</dbReference>
<keyword evidence="11" id="KW-1185">Reference proteome</keyword>
<evidence type="ECO:0000259" key="9">
    <source>
        <dbReference type="Pfam" id="PF14322"/>
    </source>
</evidence>
<dbReference type="Proteomes" id="UP000605676">
    <property type="component" value="Unassembled WGS sequence"/>
</dbReference>
<dbReference type="SUPFAM" id="SSF48452">
    <property type="entry name" value="TPR-like"/>
    <property type="match status" value="1"/>
</dbReference>
<name>A0ABS1HI93_9BACT</name>
<evidence type="ECO:0000313" key="11">
    <source>
        <dbReference type="Proteomes" id="UP000605676"/>
    </source>
</evidence>
<dbReference type="InterPro" id="IPR011990">
    <property type="entry name" value="TPR-like_helical_dom_sf"/>
</dbReference>
<comment type="similarity">
    <text evidence="2">Belongs to the SusD family.</text>
</comment>
<evidence type="ECO:0000259" key="8">
    <source>
        <dbReference type="Pfam" id="PF07980"/>
    </source>
</evidence>
<comment type="subcellular location">
    <subcellularLocation>
        <location evidence="1">Cell outer membrane</location>
    </subcellularLocation>
</comment>
<evidence type="ECO:0000256" key="2">
    <source>
        <dbReference type="ARBA" id="ARBA00006275"/>
    </source>
</evidence>
<feature type="domain" description="RagB/SusD" evidence="8">
    <location>
        <begin position="289"/>
        <end position="538"/>
    </location>
</feature>
<feature type="signal peptide" evidence="7">
    <location>
        <begin position="1"/>
        <end position="20"/>
    </location>
</feature>
<feature type="chain" id="PRO_5046935802" evidence="7">
    <location>
        <begin position="21"/>
        <end position="540"/>
    </location>
</feature>
<accession>A0ABS1HI93</accession>
<proteinExistence type="inferred from homology"/>